<evidence type="ECO:0000313" key="3">
    <source>
        <dbReference type="Proteomes" id="UP000053328"/>
    </source>
</evidence>
<dbReference type="OrthoDB" id="4147798at2759"/>
<dbReference type="Proteomes" id="UP000053328">
    <property type="component" value="Unassembled WGS sequence"/>
</dbReference>
<dbReference type="EMBL" id="KN847499">
    <property type="protein sequence ID" value="KIW11292.1"/>
    <property type="molecule type" value="Genomic_DNA"/>
</dbReference>
<dbReference type="VEuPathDB" id="FungiDB:PV08_10592"/>
<dbReference type="RefSeq" id="XP_016231508.1">
    <property type="nucleotide sequence ID" value="XM_016384906.1"/>
</dbReference>
<feature type="region of interest" description="Disordered" evidence="1">
    <location>
        <begin position="35"/>
        <end position="55"/>
    </location>
</feature>
<protein>
    <submittedName>
        <fullName evidence="2">Uncharacterized protein</fullName>
    </submittedName>
</protein>
<organism evidence="2 3">
    <name type="scientific">Exophiala spinifera</name>
    <dbReference type="NCBI Taxonomy" id="91928"/>
    <lineage>
        <taxon>Eukaryota</taxon>
        <taxon>Fungi</taxon>
        <taxon>Dikarya</taxon>
        <taxon>Ascomycota</taxon>
        <taxon>Pezizomycotina</taxon>
        <taxon>Eurotiomycetes</taxon>
        <taxon>Chaetothyriomycetidae</taxon>
        <taxon>Chaetothyriales</taxon>
        <taxon>Herpotrichiellaceae</taxon>
        <taxon>Exophiala</taxon>
    </lineage>
</organism>
<keyword evidence="3" id="KW-1185">Reference proteome</keyword>
<sequence>MAHKHNRRRIRPRNRNNILQLTWDITEYTPSSLQSSATYPSTFPRPTPTQPTQPALPLTLRNSGASLTSKNWHNRYVAWQNRDMAQKREAIKLEDEQIKLFGGEPGDDVALCYKMLEVFAGMKWIDTLD</sequence>
<dbReference type="GeneID" id="27337675"/>
<name>A0A0D1ZE54_9EURO</name>
<evidence type="ECO:0000256" key="1">
    <source>
        <dbReference type="SAM" id="MobiDB-lite"/>
    </source>
</evidence>
<dbReference type="HOGENOM" id="CLU_126083_0_0_1"/>
<proteinExistence type="predicted"/>
<dbReference type="AlphaFoldDB" id="A0A0D1ZE54"/>
<accession>A0A0D1ZE54</accession>
<gene>
    <name evidence="2" type="ORF">PV08_10592</name>
</gene>
<reference evidence="2 3" key="1">
    <citation type="submission" date="2015-01" db="EMBL/GenBank/DDBJ databases">
        <title>The Genome Sequence of Exophiala spinifera CBS89968.</title>
        <authorList>
            <consortium name="The Broad Institute Genomics Platform"/>
            <person name="Cuomo C."/>
            <person name="de Hoog S."/>
            <person name="Gorbushina A."/>
            <person name="Stielow B."/>
            <person name="Teixiera M."/>
            <person name="Abouelleil A."/>
            <person name="Chapman S.B."/>
            <person name="Priest M."/>
            <person name="Young S.K."/>
            <person name="Wortman J."/>
            <person name="Nusbaum C."/>
            <person name="Birren B."/>
        </authorList>
    </citation>
    <scope>NUCLEOTIDE SEQUENCE [LARGE SCALE GENOMIC DNA]</scope>
    <source>
        <strain evidence="2 3">CBS 89968</strain>
    </source>
</reference>
<evidence type="ECO:0000313" key="2">
    <source>
        <dbReference type="EMBL" id="KIW11292.1"/>
    </source>
</evidence>